<evidence type="ECO:0000313" key="1">
    <source>
        <dbReference type="EMBL" id="CAB1452117.1"/>
    </source>
</evidence>
<keyword evidence="2" id="KW-1185">Reference proteome</keyword>
<gene>
    <name evidence="1" type="ORF">PLEPLA_LOCUS39856</name>
</gene>
<dbReference type="AlphaFoldDB" id="A0A9N7Z6Z6"/>
<sequence>MYSGSAGFRINTLLSHSVHSTLLPPLPHGASAPALLSSALNLTLMQSEGPLALLRHAYSAPSVPGLQSAAFALHVLSFGLQVSSPPPSTPPHRSLHSAPSLSSSAAGMLELMWLGDPVNKMEAHSVHPGQLARSTRCLLSSTEGELTGMWGCITCRSPCMGPTNVAVLSTQTLSPSWLAEVQ</sequence>
<proteinExistence type="predicted"/>
<protein>
    <submittedName>
        <fullName evidence="1">Uncharacterized protein</fullName>
    </submittedName>
</protein>
<dbReference type="Proteomes" id="UP001153269">
    <property type="component" value="Unassembled WGS sequence"/>
</dbReference>
<dbReference type="EMBL" id="CADEAL010004115">
    <property type="protein sequence ID" value="CAB1452117.1"/>
    <property type="molecule type" value="Genomic_DNA"/>
</dbReference>
<accession>A0A9N7Z6Z6</accession>
<name>A0A9N7Z6Z6_PLEPL</name>
<comment type="caution">
    <text evidence="1">The sequence shown here is derived from an EMBL/GenBank/DDBJ whole genome shotgun (WGS) entry which is preliminary data.</text>
</comment>
<reference evidence="1" key="1">
    <citation type="submission" date="2020-03" db="EMBL/GenBank/DDBJ databases">
        <authorList>
            <person name="Weist P."/>
        </authorList>
    </citation>
    <scope>NUCLEOTIDE SEQUENCE</scope>
</reference>
<evidence type="ECO:0000313" key="2">
    <source>
        <dbReference type="Proteomes" id="UP001153269"/>
    </source>
</evidence>
<organism evidence="1 2">
    <name type="scientific">Pleuronectes platessa</name>
    <name type="common">European plaice</name>
    <dbReference type="NCBI Taxonomy" id="8262"/>
    <lineage>
        <taxon>Eukaryota</taxon>
        <taxon>Metazoa</taxon>
        <taxon>Chordata</taxon>
        <taxon>Craniata</taxon>
        <taxon>Vertebrata</taxon>
        <taxon>Euteleostomi</taxon>
        <taxon>Actinopterygii</taxon>
        <taxon>Neopterygii</taxon>
        <taxon>Teleostei</taxon>
        <taxon>Neoteleostei</taxon>
        <taxon>Acanthomorphata</taxon>
        <taxon>Carangaria</taxon>
        <taxon>Pleuronectiformes</taxon>
        <taxon>Pleuronectoidei</taxon>
        <taxon>Pleuronectidae</taxon>
        <taxon>Pleuronectes</taxon>
    </lineage>
</organism>